<organism evidence="1">
    <name type="scientific">Siphoviridae sp. ctW4q29</name>
    <dbReference type="NCBI Taxonomy" id="2825535"/>
    <lineage>
        <taxon>Viruses</taxon>
        <taxon>Duplodnaviria</taxon>
        <taxon>Heunggongvirae</taxon>
        <taxon>Uroviricota</taxon>
        <taxon>Caudoviricetes</taxon>
    </lineage>
</organism>
<sequence>MPGVPVRNDRAEPDVDLQLRRDGGQVQAPAPVGRGGQVLELSAKEATEEMRVYRCVTKDRYRLPVAQADSMGELAALIGRSYGTVRRAMEAVYRGQRTSGPYEYVDLSDEEEEEDVFVSVLRRGV</sequence>
<evidence type="ECO:0000313" key="1">
    <source>
        <dbReference type="EMBL" id="DAF84955.1"/>
    </source>
</evidence>
<reference evidence="1" key="1">
    <citation type="journal article" date="2021" name="Proc. Natl. Acad. Sci. U.S.A.">
        <title>A Catalog of Tens of Thousands of Viruses from Human Metagenomes Reveals Hidden Associations with Chronic Diseases.</title>
        <authorList>
            <person name="Tisza M.J."/>
            <person name="Buck C.B."/>
        </authorList>
    </citation>
    <scope>NUCLEOTIDE SEQUENCE</scope>
    <source>
        <strain evidence="1">CtW4q29</strain>
    </source>
</reference>
<accession>A0A8S5TRZ7</accession>
<proteinExistence type="predicted"/>
<name>A0A8S5TRZ7_9CAUD</name>
<dbReference type="EMBL" id="BK015913">
    <property type="protein sequence ID" value="DAF84955.1"/>
    <property type="molecule type" value="Genomic_DNA"/>
</dbReference>
<protein>
    <submittedName>
        <fullName evidence="1">Lactose operon repressor</fullName>
    </submittedName>
</protein>